<reference evidence="2" key="1">
    <citation type="submission" date="2023-06" db="EMBL/GenBank/DDBJ databases">
        <authorList>
            <person name="Delattre M."/>
        </authorList>
    </citation>
    <scope>NUCLEOTIDE SEQUENCE</scope>
    <source>
        <strain evidence="2">AF72</strain>
    </source>
</reference>
<dbReference type="SMART" id="SM00595">
    <property type="entry name" value="MADF"/>
    <property type="match status" value="1"/>
</dbReference>
<keyword evidence="3" id="KW-1185">Reference proteome</keyword>
<organism evidence="2 3">
    <name type="scientific">Mesorhabditis spiculigera</name>
    <dbReference type="NCBI Taxonomy" id="96644"/>
    <lineage>
        <taxon>Eukaryota</taxon>
        <taxon>Metazoa</taxon>
        <taxon>Ecdysozoa</taxon>
        <taxon>Nematoda</taxon>
        <taxon>Chromadorea</taxon>
        <taxon>Rhabditida</taxon>
        <taxon>Rhabditina</taxon>
        <taxon>Rhabditomorpha</taxon>
        <taxon>Rhabditoidea</taxon>
        <taxon>Rhabditidae</taxon>
        <taxon>Mesorhabditinae</taxon>
        <taxon>Mesorhabditis</taxon>
    </lineage>
</organism>
<proteinExistence type="predicted"/>
<evidence type="ECO:0000259" key="1">
    <source>
        <dbReference type="PROSITE" id="PS51029"/>
    </source>
</evidence>
<dbReference type="Proteomes" id="UP001177023">
    <property type="component" value="Unassembled WGS sequence"/>
</dbReference>
<dbReference type="AlphaFoldDB" id="A0AA36CSC4"/>
<gene>
    <name evidence="2" type="ORF">MSPICULIGERA_LOCUS12454</name>
</gene>
<dbReference type="PANTHER" id="PTHR12243:SF67">
    <property type="entry name" value="COREPRESSOR OF PANGOLIN, ISOFORM A-RELATED"/>
    <property type="match status" value="1"/>
</dbReference>
<dbReference type="InterPro" id="IPR039353">
    <property type="entry name" value="TF_Adf1"/>
</dbReference>
<feature type="domain" description="MADF" evidence="1">
    <location>
        <begin position="74"/>
        <end position="166"/>
    </location>
</feature>
<dbReference type="GO" id="GO:0006357">
    <property type="term" value="P:regulation of transcription by RNA polymerase II"/>
    <property type="evidence" value="ECO:0007669"/>
    <property type="project" value="TreeGrafter"/>
</dbReference>
<protein>
    <recommendedName>
        <fullName evidence="1">MADF domain-containing protein</fullName>
    </recommendedName>
</protein>
<dbReference type="PANTHER" id="PTHR12243">
    <property type="entry name" value="MADF DOMAIN TRANSCRIPTION FACTOR"/>
    <property type="match status" value="1"/>
</dbReference>
<dbReference type="PROSITE" id="PS51029">
    <property type="entry name" value="MADF"/>
    <property type="match status" value="1"/>
</dbReference>
<comment type="caution">
    <text evidence="2">The sequence shown here is derived from an EMBL/GenBank/DDBJ whole genome shotgun (WGS) entry which is preliminary data.</text>
</comment>
<feature type="non-terminal residue" evidence="2">
    <location>
        <position position="263"/>
    </location>
</feature>
<dbReference type="EMBL" id="CATQJA010002626">
    <property type="protein sequence ID" value="CAJ0574113.1"/>
    <property type="molecule type" value="Genomic_DNA"/>
</dbReference>
<sequence>MEVANQMIPDHQVQIHNMDAGRSTTVLPPRPSQVSEIGPSTVAAVPLGRAKMGSGDWQRGPAHSTVISDEVRAALIDGVYIRPGIWDSQREKNGPGRKQLFQEITHQLNEQHHQGLSCEEVEKQWKNLKDTYNKTKKKMGFDSDGRPITPKWKFFVNMMFLDQANMPIEQGGPGNLTYIRARSEETLGRKRLRDDDVELTEDDQYYDFCRSLVHNLRKIGEMDRIKYLSLTKNIRDLVYDTEMDLLRQSEELLQQQQHSMQLR</sequence>
<evidence type="ECO:0000313" key="2">
    <source>
        <dbReference type="EMBL" id="CAJ0574113.1"/>
    </source>
</evidence>
<dbReference type="GO" id="GO:0005634">
    <property type="term" value="C:nucleus"/>
    <property type="evidence" value="ECO:0007669"/>
    <property type="project" value="TreeGrafter"/>
</dbReference>
<dbReference type="GO" id="GO:0005667">
    <property type="term" value="C:transcription regulator complex"/>
    <property type="evidence" value="ECO:0007669"/>
    <property type="project" value="TreeGrafter"/>
</dbReference>
<dbReference type="Pfam" id="PF10545">
    <property type="entry name" value="MADF_DNA_bdg"/>
    <property type="match status" value="1"/>
</dbReference>
<name>A0AA36CSC4_9BILA</name>
<evidence type="ECO:0000313" key="3">
    <source>
        <dbReference type="Proteomes" id="UP001177023"/>
    </source>
</evidence>
<dbReference type="InterPro" id="IPR006578">
    <property type="entry name" value="MADF-dom"/>
</dbReference>
<accession>A0AA36CSC4</accession>